<accession>A0ACC2WYG5</accession>
<proteinExistence type="predicted"/>
<name>A0ACC2WYG5_9TREE</name>
<reference evidence="1" key="1">
    <citation type="submission" date="2023-04" db="EMBL/GenBank/DDBJ databases">
        <title>Draft Genome sequencing of Naganishia species isolated from polar environments using Oxford Nanopore Technology.</title>
        <authorList>
            <person name="Leo P."/>
            <person name="Venkateswaran K."/>
        </authorList>
    </citation>
    <scope>NUCLEOTIDE SEQUENCE</scope>
    <source>
        <strain evidence="1">DBVPG 5303</strain>
    </source>
</reference>
<sequence>MVASTSPSAPLITVFGSTGIQGGSVIDHLISSPKPYRIRAVTRDPTKASSKKLQEMGCEVVKAEINNKDEVEQAVKGSEIVFAVTNFWEHGAAAELQQGKNIIAAVKANLSTVKTFIWSGIEHVSKVSGGKYTKVEHFDTKGELTELARSEGLPVINVSAAMYMENSLGMMAPRKQEDGSFVVAFPINPSTKLHLIHTRRDYGAYVVGALESGKVKVGDGEVLACAEEITAEDLAKQWGEVNNVKCAFYQVPVEQFQAQAGDDLTQMFQWFQDFGYYGGKDTKLSQEVLSPNAKVQKWKEFVKESDWTKVLNGSG</sequence>
<evidence type="ECO:0000313" key="1">
    <source>
        <dbReference type="EMBL" id="KAJ9116844.1"/>
    </source>
</evidence>
<gene>
    <name evidence="1" type="ORF">QFC24_006649</name>
</gene>
<dbReference type="EMBL" id="JASBWV010000034">
    <property type="protein sequence ID" value="KAJ9116844.1"/>
    <property type="molecule type" value="Genomic_DNA"/>
</dbReference>
<dbReference type="Proteomes" id="UP001234202">
    <property type="component" value="Unassembled WGS sequence"/>
</dbReference>
<organism evidence="1 2">
    <name type="scientific">Naganishia onofrii</name>
    <dbReference type="NCBI Taxonomy" id="1851511"/>
    <lineage>
        <taxon>Eukaryota</taxon>
        <taxon>Fungi</taxon>
        <taxon>Dikarya</taxon>
        <taxon>Basidiomycota</taxon>
        <taxon>Agaricomycotina</taxon>
        <taxon>Tremellomycetes</taxon>
        <taxon>Filobasidiales</taxon>
        <taxon>Filobasidiaceae</taxon>
        <taxon>Naganishia</taxon>
    </lineage>
</organism>
<comment type="caution">
    <text evidence="1">The sequence shown here is derived from an EMBL/GenBank/DDBJ whole genome shotgun (WGS) entry which is preliminary data.</text>
</comment>
<evidence type="ECO:0000313" key="2">
    <source>
        <dbReference type="Proteomes" id="UP001234202"/>
    </source>
</evidence>
<protein>
    <submittedName>
        <fullName evidence="1">Uncharacterized protein</fullName>
    </submittedName>
</protein>
<keyword evidence="2" id="KW-1185">Reference proteome</keyword>